<keyword evidence="4" id="KW-1185">Reference proteome</keyword>
<dbReference type="InterPro" id="IPR023213">
    <property type="entry name" value="CAT-like_dom_sf"/>
</dbReference>
<dbReference type="Pfam" id="PF02458">
    <property type="entry name" value="Transferase"/>
    <property type="match status" value="1"/>
</dbReference>
<evidence type="ECO:0000313" key="4">
    <source>
        <dbReference type="Proteomes" id="UP001327560"/>
    </source>
</evidence>
<evidence type="ECO:0000313" key="3">
    <source>
        <dbReference type="EMBL" id="WOL07064.1"/>
    </source>
</evidence>
<gene>
    <name evidence="3" type="ORF">Cni_G15800</name>
</gene>
<dbReference type="EMBL" id="CP136894">
    <property type="protein sequence ID" value="WOL07064.1"/>
    <property type="molecule type" value="Genomic_DNA"/>
</dbReference>
<name>A0AAQ3QDM2_9LILI</name>
<protein>
    <submittedName>
        <fullName evidence="3">Malonyl-coenzyme A:anthocyanin 3-O-glucoside-6''-O-malonyltransferase-like</fullName>
    </submittedName>
</protein>
<evidence type="ECO:0000256" key="1">
    <source>
        <dbReference type="ARBA" id="ARBA00022679"/>
    </source>
</evidence>
<keyword evidence="2" id="KW-0012">Acyltransferase</keyword>
<reference evidence="3 4" key="1">
    <citation type="submission" date="2023-10" db="EMBL/GenBank/DDBJ databases">
        <title>Chromosome-scale genome assembly provides insights into flower coloration mechanisms of Canna indica.</title>
        <authorList>
            <person name="Li C."/>
        </authorList>
    </citation>
    <scope>NUCLEOTIDE SEQUENCE [LARGE SCALE GENOMIC DNA]</scope>
    <source>
        <tissue evidence="3">Flower</tissue>
    </source>
</reference>
<dbReference type="PANTHER" id="PTHR31625">
    <property type="match status" value="1"/>
</dbReference>
<accession>A0AAQ3QDM2</accession>
<dbReference type="AlphaFoldDB" id="A0AAQ3QDM2"/>
<dbReference type="Gene3D" id="3.30.559.10">
    <property type="entry name" value="Chloramphenicol acetyltransferase-like domain"/>
    <property type="match status" value="2"/>
</dbReference>
<proteinExistence type="predicted"/>
<sequence>MAPPLALRVLETCQVSPPPGSVAEASLPLTFLEIYWLYTPPVQRLFFYRLPPSTSSTSSFIDSVLPDLKSSLSLALHPFYPLAGKIRRSPGSRDEDFQYELQYADGGSVSFTVAEYEADFHDLCGRHARNLAKLQPLIPKLASSDDGGGDGVMPVMALQATVFPGSGVVVGVSVHHSACDGSSSMHFMASWASAFRSGGLAPVVPPPPIFDKSLCSNPHGLYSIYGDFIRRLRIIYQSREAPDDTANVAADDVMLATFILNQQQIKMLKELVLAKSAERETKPFHISTVVVVYSYVWTCLTRARGMDGEETSHLVFAADCRERMNPPLPVGYFGSCILPCFVEEKAARDLTEVDSGFLTACEATGRAIERFKDRGLKDAAGMPERLMSILSKKPMSVAGSPKLKVYDTDFGWGRPEKVEVISISSSGAISLAENRGEEAGVEIGLVGSKSELDAFGACFFDGLKALLG</sequence>
<dbReference type="Proteomes" id="UP001327560">
    <property type="component" value="Chromosome 5"/>
</dbReference>
<dbReference type="InterPro" id="IPR051504">
    <property type="entry name" value="Plant_metabolite_acyltrans"/>
</dbReference>
<evidence type="ECO:0000256" key="2">
    <source>
        <dbReference type="ARBA" id="ARBA00023315"/>
    </source>
</evidence>
<dbReference type="GO" id="GO:0016747">
    <property type="term" value="F:acyltransferase activity, transferring groups other than amino-acyl groups"/>
    <property type="evidence" value="ECO:0007669"/>
    <property type="project" value="UniProtKB-ARBA"/>
</dbReference>
<keyword evidence="1" id="KW-0808">Transferase</keyword>
<organism evidence="3 4">
    <name type="scientific">Canna indica</name>
    <name type="common">Indian-shot</name>
    <dbReference type="NCBI Taxonomy" id="4628"/>
    <lineage>
        <taxon>Eukaryota</taxon>
        <taxon>Viridiplantae</taxon>
        <taxon>Streptophyta</taxon>
        <taxon>Embryophyta</taxon>
        <taxon>Tracheophyta</taxon>
        <taxon>Spermatophyta</taxon>
        <taxon>Magnoliopsida</taxon>
        <taxon>Liliopsida</taxon>
        <taxon>Zingiberales</taxon>
        <taxon>Cannaceae</taxon>
        <taxon>Canna</taxon>
    </lineage>
</organism>